<dbReference type="InterPro" id="IPR012337">
    <property type="entry name" value="RNaseH-like_sf"/>
</dbReference>
<evidence type="ECO:0000256" key="3">
    <source>
        <dbReference type="ARBA" id="ARBA00022448"/>
    </source>
</evidence>
<dbReference type="InterPro" id="IPR000477">
    <property type="entry name" value="RT_dom"/>
</dbReference>
<evidence type="ECO:0000256" key="10">
    <source>
        <dbReference type="ARBA" id="ARBA00023201"/>
    </source>
</evidence>
<name>A0ABY6JW86_9ARAC</name>
<keyword evidence="5 12" id="KW-0812">Transmembrane</keyword>
<dbReference type="Proteomes" id="UP001235939">
    <property type="component" value="Chromosome 01"/>
</dbReference>
<feature type="domain" description="Reverse transcriptase" evidence="13">
    <location>
        <begin position="778"/>
        <end position="1020"/>
    </location>
</feature>
<dbReference type="PANTHER" id="PTHR45913">
    <property type="entry name" value="EPM2A-INTERACTING PROTEIN 1"/>
    <property type="match status" value="1"/>
</dbReference>
<dbReference type="SUPFAM" id="SSF56672">
    <property type="entry name" value="DNA/RNA polymerases"/>
    <property type="match status" value="1"/>
</dbReference>
<proteinExistence type="inferred from homology"/>
<dbReference type="Pfam" id="PF18658">
    <property type="entry name" value="zf-C2H2_12"/>
    <property type="match status" value="1"/>
</dbReference>
<evidence type="ECO:0000313" key="15">
    <source>
        <dbReference type="Proteomes" id="UP001235939"/>
    </source>
</evidence>
<evidence type="ECO:0000256" key="5">
    <source>
        <dbReference type="ARBA" id="ARBA00022692"/>
    </source>
</evidence>
<dbReference type="EMBL" id="CP092863">
    <property type="protein sequence ID" value="UYV60547.1"/>
    <property type="molecule type" value="Genomic_DNA"/>
</dbReference>
<sequence length="1020" mass="117713">MSSSKPSGSKTKRKIADEHRNFQEKWELEYFCSEVKDKIICLICNNAISVPKLYNIKRHYEQHKSKYDTYEGLMRQEKLKEFKLGMKKQQFMFTKVSQESEAAVHASYILSEMLAKHLKPFIEGDFIKECLIKAAEIVCPGSVKTFQAISLSRNTVVERVTDMARNLNDQIKEKSSCFEAFSIACDESTDIGGVAQLSVVFFRACDTDFNIFEELLELVPMHGTTTGEDIFNCVYDFLQKYNLPQSKLTSVATDGAPSMTGKNQRSRGLNQRQFSLFLTELESEYSGLSYYTEFLITKNQDITLFSDQVWLQDFSFMVDITKHLSDLNLKLQGKDQIITNMCDQVNAFKCKLVLWEKQLKNEDLMHFPTCNMYKSSLGETASYQKYAEKNLSLRNEFETRFSDFKSLEGKFTLFSSIFSINIESVPNHMQMEVIDIQCDSDLKAKFIEVGVSEFYKYLPARFENTRKLAYEIMSMFGSTYRCEQLFSLMKGNKSPIRSRITDVHLRKGFQQVTITFLQETSAHGFNHLGRGLSKPRWLVWFFLVGASTASLLVNLNRSIEHFLSYPSTTVVEIEEPEEAEFPAVTICSLHMVNTSRGTHLRRHYRCGVYVFQTLQMWCVCVPDIDVVKPIVLCGDFNSRHPICKEKQLKNFIEENESNDPFGNAYKIFKELKSSNKQKGLPIIDNNQESEKEKRIADIINVLIADDRIVQDNHQQELVGSYEPFLRNSSAIYIDTKEIEYLIDNRNVKKSPGQDNISNNMIKYVKTLLLPVLHSLLNKCIQLGYFPREWKTTVLKILMKPNKSNVESIKSYRPISLTSNLSKIYEKVIKKKINEYYMQNNLLSPKQLGFIKSKSTITALNNIIDIIMEHKTKELTALVTIDIAGAFDNAWWPAILKIIDEDNLPESLIRTIQSYFKSRKTKFTYENLTINKQITKRCPQGGPLSPLLWIILLNDLLIKYQVPNSEVTLQMWCVCVPDITEMWCVCVPDITDVVYITEMWCVCVPDITEMWCVCVPDITEM</sequence>
<organism evidence="14 15">
    <name type="scientific">Cordylochernes scorpioides</name>
    <dbReference type="NCBI Taxonomy" id="51811"/>
    <lineage>
        <taxon>Eukaryota</taxon>
        <taxon>Metazoa</taxon>
        <taxon>Ecdysozoa</taxon>
        <taxon>Arthropoda</taxon>
        <taxon>Chelicerata</taxon>
        <taxon>Arachnida</taxon>
        <taxon>Pseudoscorpiones</taxon>
        <taxon>Cheliferoidea</taxon>
        <taxon>Chernetidae</taxon>
        <taxon>Cordylochernes</taxon>
    </lineage>
</organism>
<evidence type="ECO:0000259" key="13">
    <source>
        <dbReference type="PROSITE" id="PS50878"/>
    </source>
</evidence>
<dbReference type="Pfam" id="PF00858">
    <property type="entry name" value="ASC"/>
    <property type="match status" value="1"/>
</dbReference>
<evidence type="ECO:0000256" key="2">
    <source>
        <dbReference type="ARBA" id="ARBA00007193"/>
    </source>
</evidence>
<evidence type="ECO:0000256" key="7">
    <source>
        <dbReference type="ARBA" id="ARBA00023053"/>
    </source>
</evidence>
<dbReference type="SUPFAM" id="SSF53098">
    <property type="entry name" value="Ribonuclease H-like"/>
    <property type="match status" value="1"/>
</dbReference>
<keyword evidence="11 12" id="KW-0407">Ion channel</keyword>
<evidence type="ECO:0000313" key="14">
    <source>
        <dbReference type="EMBL" id="UYV60547.1"/>
    </source>
</evidence>
<keyword evidence="4 12" id="KW-0894">Sodium channel</keyword>
<evidence type="ECO:0000256" key="4">
    <source>
        <dbReference type="ARBA" id="ARBA00022461"/>
    </source>
</evidence>
<evidence type="ECO:0000256" key="11">
    <source>
        <dbReference type="ARBA" id="ARBA00023303"/>
    </source>
</evidence>
<accession>A0ABY6JW86</accession>
<dbReference type="PANTHER" id="PTHR45913:SF5">
    <property type="entry name" value="GENERAL TRANSCRIPTION FACTOR II-I REPEAT DOMAIN-CONTAINING PROTEIN 2A-LIKE PROTEIN"/>
    <property type="match status" value="1"/>
</dbReference>
<evidence type="ECO:0000256" key="8">
    <source>
        <dbReference type="ARBA" id="ARBA00023065"/>
    </source>
</evidence>
<evidence type="ECO:0000256" key="1">
    <source>
        <dbReference type="ARBA" id="ARBA00004141"/>
    </source>
</evidence>
<keyword evidence="9" id="KW-0472">Membrane</keyword>
<dbReference type="Pfam" id="PF00078">
    <property type="entry name" value="RVT_1"/>
    <property type="match status" value="1"/>
</dbReference>
<gene>
    <name evidence="14" type="ORF">LAZ67_1001464</name>
</gene>
<dbReference type="InterPro" id="IPR001873">
    <property type="entry name" value="ENaC"/>
</dbReference>
<reference evidence="14 15" key="1">
    <citation type="submission" date="2022-01" db="EMBL/GenBank/DDBJ databases">
        <title>A chromosomal length assembly of Cordylochernes scorpioides.</title>
        <authorList>
            <person name="Zeh D."/>
            <person name="Zeh J."/>
        </authorList>
    </citation>
    <scope>NUCLEOTIDE SEQUENCE [LARGE SCALE GENOMIC DNA]</scope>
    <source>
        <strain evidence="14">IN4F17</strain>
        <tissue evidence="14">Whole Body</tissue>
    </source>
</reference>
<evidence type="ECO:0000256" key="12">
    <source>
        <dbReference type="RuleBase" id="RU000679"/>
    </source>
</evidence>
<dbReference type="InterPro" id="IPR040647">
    <property type="entry name" value="SPIN-DOC_Znf-C2H2"/>
</dbReference>
<comment type="similarity">
    <text evidence="2 12">Belongs to the amiloride-sensitive sodium channel (TC 1.A.6) family.</text>
</comment>
<keyword evidence="6" id="KW-1133">Transmembrane helix</keyword>
<comment type="subcellular location">
    <subcellularLocation>
        <location evidence="1">Membrane</location>
        <topology evidence="1">Multi-pass membrane protein</topology>
    </subcellularLocation>
</comment>
<evidence type="ECO:0000256" key="9">
    <source>
        <dbReference type="ARBA" id="ARBA00023136"/>
    </source>
</evidence>
<dbReference type="InterPro" id="IPR043502">
    <property type="entry name" value="DNA/RNA_pol_sf"/>
</dbReference>
<dbReference type="PROSITE" id="PS50878">
    <property type="entry name" value="RT_POL"/>
    <property type="match status" value="1"/>
</dbReference>
<keyword evidence="15" id="KW-1185">Reference proteome</keyword>
<keyword evidence="3 12" id="KW-0813">Transport</keyword>
<protein>
    <recommendedName>
        <fullName evidence="13">Reverse transcriptase domain-containing protein</fullName>
    </recommendedName>
</protein>
<keyword evidence="7" id="KW-0915">Sodium</keyword>
<keyword evidence="8 12" id="KW-0406">Ion transport</keyword>
<keyword evidence="10 12" id="KW-0739">Sodium transport</keyword>
<evidence type="ECO:0000256" key="6">
    <source>
        <dbReference type="ARBA" id="ARBA00022989"/>
    </source>
</evidence>